<evidence type="ECO:0000313" key="3">
    <source>
        <dbReference type="Proteomes" id="UP000886885"/>
    </source>
</evidence>
<feature type="region of interest" description="Disordered" evidence="1">
    <location>
        <begin position="65"/>
        <end position="87"/>
    </location>
</feature>
<dbReference type="GO" id="GO:0005968">
    <property type="term" value="C:Rab-protein geranylgeranyltransferase complex"/>
    <property type="evidence" value="ECO:0007669"/>
    <property type="project" value="TreeGrafter"/>
</dbReference>
<dbReference type="Pfam" id="PF00996">
    <property type="entry name" value="GDI"/>
    <property type="match status" value="1"/>
</dbReference>
<gene>
    <name evidence="2" type="ORF">POTOM_018500</name>
</gene>
<dbReference type="AlphaFoldDB" id="A0A8X8D1U2"/>
<dbReference type="GO" id="GO:0005092">
    <property type="term" value="F:GDP-dissociation inhibitor activity"/>
    <property type="evidence" value="ECO:0007669"/>
    <property type="project" value="InterPro"/>
</dbReference>
<dbReference type="PANTHER" id="PTHR11787">
    <property type="entry name" value="RAB GDP-DISSOCIATION INHIBITOR"/>
    <property type="match status" value="1"/>
</dbReference>
<reference evidence="2" key="1">
    <citation type="journal article" date="2020" name="bioRxiv">
        <title>Hybrid origin of Populus tomentosa Carr. identified through genome sequencing and phylogenomic analysis.</title>
        <authorList>
            <person name="An X."/>
            <person name="Gao K."/>
            <person name="Chen Z."/>
            <person name="Li J."/>
            <person name="Yang X."/>
            <person name="Yang X."/>
            <person name="Zhou J."/>
            <person name="Guo T."/>
            <person name="Zhao T."/>
            <person name="Huang S."/>
            <person name="Miao D."/>
            <person name="Khan W.U."/>
            <person name="Rao P."/>
            <person name="Ye M."/>
            <person name="Lei B."/>
            <person name="Liao W."/>
            <person name="Wang J."/>
            <person name="Ji L."/>
            <person name="Li Y."/>
            <person name="Guo B."/>
            <person name="Mustafa N.S."/>
            <person name="Li S."/>
            <person name="Yun Q."/>
            <person name="Keller S.R."/>
            <person name="Mao J."/>
            <person name="Zhang R."/>
            <person name="Strauss S.H."/>
        </authorList>
    </citation>
    <scope>NUCLEOTIDE SEQUENCE</scope>
    <source>
        <strain evidence="2">GM15</strain>
        <tissue evidence="2">Leaf</tissue>
    </source>
</reference>
<feature type="compositionally biased region" description="Low complexity" evidence="1">
    <location>
        <begin position="394"/>
        <end position="404"/>
    </location>
</feature>
<protein>
    <submittedName>
        <fullName evidence="2">Uncharacterized protein</fullName>
    </submittedName>
</protein>
<proteinExistence type="predicted"/>
<dbReference type="Proteomes" id="UP000886885">
    <property type="component" value="Chromosome 5A"/>
</dbReference>
<dbReference type="PANTHER" id="PTHR11787:SF4">
    <property type="entry name" value="CHM, RAB ESCORT PROTEIN 1"/>
    <property type="match status" value="1"/>
</dbReference>
<keyword evidence="3" id="KW-1185">Reference proteome</keyword>
<feature type="region of interest" description="Disordered" evidence="1">
    <location>
        <begin position="394"/>
        <end position="416"/>
    </location>
</feature>
<dbReference type="GO" id="GO:0007264">
    <property type="term" value="P:small GTPase-mediated signal transduction"/>
    <property type="evidence" value="ECO:0007669"/>
    <property type="project" value="InterPro"/>
</dbReference>
<dbReference type="EMBL" id="JAAWWB010000009">
    <property type="protein sequence ID" value="KAG6775074.1"/>
    <property type="molecule type" value="Genomic_DNA"/>
</dbReference>
<evidence type="ECO:0000313" key="2">
    <source>
        <dbReference type="EMBL" id="KAG6775074.1"/>
    </source>
</evidence>
<organism evidence="2 3">
    <name type="scientific">Populus tomentosa</name>
    <name type="common">Chinese white poplar</name>
    <dbReference type="NCBI Taxonomy" id="118781"/>
    <lineage>
        <taxon>Eukaryota</taxon>
        <taxon>Viridiplantae</taxon>
        <taxon>Streptophyta</taxon>
        <taxon>Embryophyta</taxon>
        <taxon>Tracheophyta</taxon>
        <taxon>Spermatophyta</taxon>
        <taxon>Magnoliopsida</taxon>
        <taxon>eudicotyledons</taxon>
        <taxon>Gunneridae</taxon>
        <taxon>Pentapetalae</taxon>
        <taxon>rosids</taxon>
        <taxon>fabids</taxon>
        <taxon>Malpighiales</taxon>
        <taxon>Salicaceae</taxon>
        <taxon>Saliceae</taxon>
        <taxon>Populus</taxon>
    </lineage>
</organism>
<dbReference type="GO" id="GO:0005829">
    <property type="term" value="C:cytosol"/>
    <property type="evidence" value="ECO:0007669"/>
    <property type="project" value="TreeGrafter"/>
</dbReference>
<dbReference type="OrthoDB" id="9446342at2759"/>
<sequence length="416" mass="46091">MCQIPELPYLSIDASFVGDGNGKLWNVPDSRAAIFKDKSLTLMEKNQLMRFFKLVQGHLAATVGAGTSGNDGNGNDNDEEEGKSKISDEDLERPFVEYLSKMRLPPKIRSYRLLLPFSINYDQDDMGVCQNLLRTKDGIDRLALYQSSVGRFTNASGALIYPIYGQGELPQAFSRRSAVNGCIYVLRMPVTALLMEKDSGSYKGVRLSSGQDIFSQKLVLDPSFTLASPSTSPSDLLHESFNFLSTRDVKGKVARGICITRNSLKPDTSNLLVVYPPRCLCSYLSALCDDAIQGKRLLNVAMKALVTFPDPVNSESSSTVQSETTEEKPTVIWSGLYMQEMSTVLHVFNFCLLLLASHGQFDSINFAPMPDGNLNYNDILDSALKLFQEMYPNEENFPETTPPENSEDDIGLTLET</sequence>
<dbReference type="GO" id="GO:0016192">
    <property type="term" value="P:vesicle-mediated transport"/>
    <property type="evidence" value="ECO:0007669"/>
    <property type="project" value="TreeGrafter"/>
</dbReference>
<evidence type="ECO:0000256" key="1">
    <source>
        <dbReference type="SAM" id="MobiDB-lite"/>
    </source>
</evidence>
<dbReference type="GO" id="GO:0005634">
    <property type="term" value="C:nucleus"/>
    <property type="evidence" value="ECO:0007669"/>
    <property type="project" value="TreeGrafter"/>
</dbReference>
<name>A0A8X8D1U2_POPTO</name>
<comment type="caution">
    <text evidence="2">The sequence shown here is derived from an EMBL/GenBank/DDBJ whole genome shotgun (WGS) entry which is preliminary data.</text>
</comment>
<dbReference type="InterPro" id="IPR018203">
    <property type="entry name" value="GDP_dissociation_inhibitor"/>
</dbReference>
<accession>A0A8X8D1U2</accession>